<dbReference type="Proteomes" id="UP001501138">
    <property type="component" value="Unassembled WGS sequence"/>
</dbReference>
<comment type="caution">
    <text evidence="3">The sequence shown here is derived from an EMBL/GenBank/DDBJ whole genome shotgun (WGS) entry which is preliminary data.</text>
</comment>
<dbReference type="PANTHER" id="PTHR12128:SF72">
    <property type="entry name" value="DIHYDRODIPICOLINATE SYNTHASE"/>
    <property type="match status" value="1"/>
</dbReference>
<dbReference type="Pfam" id="PF00701">
    <property type="entry name" value="DHDPS"/>
    <property type="match status" value="1"/>
</dbReference>
<organism evidence="3 4">
    <name type="scientific">Isoptericola hypogeus</name>
    <dbReference type="NCBI Taxonomy" id="300179"/>
    <lineage>
        <taxon>Bacteria</taxon>
        <taxon>Bacillati</taxon>
        <taxon>Actinomycetota</taxon>
        <taxon>Actinomycetes</taxon>
        <taxon>Micrococcales</taxon>
        <taxon>Promicromonosporaceae</taxon>
        <taxon>Isoptericola</taxon>
    </lineage>
</organism>
<dbReference type="SMART" id="SM01130">
    <property type="entry name" value="DHDPS"/>
    <property type="match status" value="1"/>
</dbReference>
<dbReference type="InterPro" id="IPR013785">
    <property type="entry name" value="Aldolase_TIM"/>
</dbReference>
<dbReference type="SUPFAM" id="SSF51569">
    <property type="entry name" value="Aldolase"/>
    <property type="match status" value="1"/>
</dbReference>
<dbReference type="PANTHER" id="PTHR12128">
    <property type="entry name" value="DIHYDRODIPICOLINATE SYNTHASE"/>
    <property type="match status" value="1"/>
</dbReference>
<dbReference type="PRINTS" id="PR00146">
    <property type="entry name" value="DHPICSNTHASE"/>
</dbReference>
<keyword evidence="4" id="KW-1185">Reference proteome</keyword>
<reference evidence="3 4" key="1">
    <citation type="journal article" date="2019" name="Int. J. Syst. Evol. Microbiol.">
        <title>The Global Catalogue of Microorganisms (GCM) 10K type strain sequencing project: providing services to taxonomists for standard genome sequencing and annotation.</title>
        <authorList>
            <consortium name="The Broad Institute Genomics Platform"/>
            <consortium name="The Broad Institute Genome Sequencing Center for Infectious Disease"/>
            <person name="Wu L."/>
            <person name="Ma J."/>
        </authorList>
    </citation>
    <scope>NUCLEOTIDE SEQUENCE [LARGE SCALE GENOMIC DNA]</scope>
    <source>
        <strain evidence="3 4">JCM 15589</strain>
    </source>
</reference>
<keyword evidence="1 2" id="KW-0456">Lyase</keyword>
<dbReference type="EMBL" id="BAAAPM010000002">
    <property type="protein sequence ID" value="GAA1708713.1"/>
    <property type="molecule type" value="Genomic_DNA"/>
</dbReference>
<evidence type="ECO:0000313" key="4">
    <source>
        <dbReference type="Proteomes" id="UP001501138"/>
    </source>
</evidence>
<dbReference type="RefSeq" id="WP_344244593.1">
    <property type="nucleotide sequence ID" value="NZ_BAAAPM010000002.1"/>
</dbReference>
<proteinExistence type="inferred from homology"/>
<evidence type="ECO:0000256" key="2">
    <source>
        <dbReference type="PIRNR" id="PIRNR001365"/>
    </source>
</evidence>
<evidence type="ECO:0000256" key="1">
    <source>
        <dbReference type="ARBA" id="ARBA00023239"/>
    </source>
</evidence>
<accession>A0ABN2INN7</accession>
<dbReference type="PIRSF" id="PIRSF001365">
    <property type="entry name" value="DHDPS"/>
    <property type="match status" value="1"/>
</dbReference>
<sequence length="295" mass="29423">MTSAFTGLLAYPITPLHDDGTPHLDALGALVDRAVAAGVDGVTVLATSGAGTSFDDDERDAVVRTAVDAAGSRAPVYAGTADASVARAPGRARAAVRSGVAGVVLAPFSYLPLDDAEVGALFARVARAVPGVPVCFYNKPVQLGYDVSPELLGRLAADGSVVAVKDPASTVSRPAGRVAALRAGAPGIVVGLSGDAALVGSAEPADAWHTGLAALAPAEYVAVRRARVAGSAEDAAAREWLLDVARAVAATGRPITALHALATLLGTPTAPPRDALVPLTAADGVALAEVVGRRP</sequence>
<name>A0ABN2INN7_9MICO</name>
<evidence type="ECO:0000313" key="3">
    <source>
        <dbReference type="EMBL" id="GAA1708713.1"/>
    </source>
</evidence>
<comment type="similarity">
    <text evidence="2">Belongs to the DapA family.</text>
</comment>
<dbReference type="InterPro" id="IPR002220">
    <property type="entry name" value="DapA-like"/>
</dbReference>
<gene>
    <name evidence="3" type="ORF">GCM10009809_01130</name>
</gene>
<protein>
    <submittedName>
        <fullName evidence="3">Dihydrodipicolinate synthase family protein</fullName>
    </submittedName>
</protein>
<dbReference type="CDD" id="cd00408">
    <property type="entry name" value="DHDPS-like"/>
    <property type="match status" value="1"/>
</dbReference>
<dbReference type="Gene3D" id="3.20.20.70">
    <property type="entry name" value="Aldolase class I"/>
    <property type="match status" value="1"/>
</dbReference>